<evidence type="ECO:0000256" key="2">
    <source>
        <dbReference type="ARBA" id="ARBA00012438"/>
    </source>
</evidence>
<evidence type="ECO:0000259" key="10">
    <source>
        <dbReference type="SMART" id="SM00387"/>
    </source>
</evidence>
<evidence type="ECO:0000313" key="11">
    <source>
        <dbReference type="EMBL" id="SFA56125.1"/>
    </source>
</evidence>
<feature type="transmembrane region" description="Helical" evidence="9">
    <location>
        <begin position="73"/>
        <end position="101"/>
    </location>
</feature>
<keyword evidence="4" id="KW-0808">Transferase</keyword>
<evidence type="ECO:0000256" key="9">
    <source>
        <dbReference type="SAM" id="Phobius"/>
    </source>
</evidence>
<evidence type="ECO:0000256" key="3">
    <source>
        <dbReference type="ARBA" id="ARBA00022553"/>
    </source>
</evidence>
<dbReference type="Pfam" id="PF07730">
    <property type="entry name" value="HisKA_3"/>
    <property type="match status" value="1"/>
</dbReference>
<keyword evidence="6 11" id="KW-0418">Kinase</keyword>
<keyword evidence="7" id="KW-0067">ATP-binding</keyword>
<feature type="domain" description="Histidine kinase/HSP90-like ATPase" evidence="10">
    <location>
        <begin position="300"/>
        <end position="390"/>
    </location>
</feature>
<dbReference type="GO" id="GO:0005524">
    <property type="term" value="F:ATP binding"/>
    <property type="evidence" value="ECO:0007669"/>
    <property type="project" value="UniProtKB-KW"/>
</dbReference>
<evidence type="ECO:0000256" key="5">
    <source>
        <dbReference type="ARBA" id="ARBA00022741"/>
    </source>
</evidence>
<dbReference type="Gene3D" id="1.20.5.1930">
    <property type="match status" value="1"/>
</dbReference>
<evidence type="ECO:0000256" key="6">
    <source>
        <dbReference type="ARBA" id="ARBA00022777"/>
    </source>
</evidence>
<dbReference type="SMART" id="SM00387">
    <property type="entry name" value="HATPase_c"/>
    <property type="match status" value="1"/>
</dbReference>
<dbReference type="AlphaFoldDB" id="A0A1I0TWL3"/>
<dbReference type="CDD" id="cd16917">
    <property type="entry name" value="HATPase_UhpB-NarQ-NarX-like"/>
    <property type="match status" value="1"/>
</dbReference>
<protein>
    <recommendedName>
        <fullName evidence="2">histidine kinase</fullName>
        <ecNumber evidence="2">2.7.13.3</ecNumber>
    </recommendedName>
</protein>
<sequence>MTAMASPTSSRMSPVVHPVARSAGSARARALDVAVSLIVFAYNLPIQGTASPAALLVPVGLCLAYLLSRPRPVLAFVLVMAVAFVQPLVGLGLLVADVMVVLTLVRVAATRPWTVSIPAATVAAAWTLAITVPTRHTDGLTPGDIGLFVAIVLVAWLVGTLTRTRRLYVESLEERALQAERERDTGTRIAVLDERARIARELHDVVSHGLSAIVLLSEGAASMAETDPDRARNAMLSVRDTGRHAMTEMRSMLSVLRSEDDATDPQPTLAGLENLLELSRTVGVPVTLRVEGAPRTLTVGTELVIYRVVQEALTNVRKHAGPVETVEVCMRWTDGGVAVSVTDDGWGGDSATGGLGVIGMRERVEAVGGSLTAEPANHGFVVHAWIPAPA</sequence>
<dbReference type="InterPro" id="IPR011712">
    <property type="entry name" value="Sig_transdc_His_kin_sub3_dim/P"/>
</dbReference>
<evidence type="ECO:0000256" key="7">
    <source>
        <dbReference type="ARBA" id="ARBA00022840"/>
    </source>
</evidence>
<dbReference type="PANTHER" id="PTHR24421:SF10">
    <property type="entry name" value="NITRATE_NITRITE SENSOR PROTEIN NARQ"/>
    <property type="match status" value="1"/>
</dbReference>
<dbReference type="Pfam" id="PF23539">
    <property type="entry name" value="DUF7134"/>
    <property type="match status" value="1"/>
</dbReference>
<dbReference type="Pfam" id="PF02518">
    <property type="entry name" value="HATPase_c"/>
    <property type="match status" value="1"/>
</dbReference>
<keyword evidence="8" id="KW-0902">Two-component regulatory system</keyword>
<dbReference type="InterPro" id="IPR050482">
    <property type="entry name" value="Sensor_HK_TwoCompSys"/>
</dbReference>
<evidence type="ECO:0000256" key="4">
    <source>
        <dbReference type="ARBA" id="ARBA00022679"/>
    </source>
</evidence>
<evidence type="ECO:0000256" key="1">
    <source>
        <dbReference type="ARBA" id="ARBA00000085"/>
    </source>
</evidence>
<dbReference type="InterPro" id="IPR036890">
    <property type="entry name" value="HATPase_C_sf"/>
</dbReference>
<organism evidence="11 12">
    <name type="scientific">Rhodococcoides kroppenstedtii</name>
    <dbReference type="NCBI Taxonomy" id="293050"/>
    <lineage>
        <taxon>Bacteria</taxon>
        <taxon>Bacillati</taxon>
        <taxon>Actinomycetota</taxon>
        <taxon>Actinomycetes</taxon>
        <taxon>Mycobacteriales</taxon>
        <taxon>Nocardiaceae</taxon>
        <taxon>Rhodococcoides</taxon>
    </lineage>
</organism>
<evidence type="ECO:0000256" key="8">
    <source>
        <dbReference type="ARBA" id="ARBA00023012"/>
    </source>
</evidence>
<keyword evidence="9" id="KW-1133">Transmembrane helix</keyword>
<comment type="catalytic activity">
    <reaction evidence="1">
        <text>ATP + protein L-histidine = ADP + protein N-phospho-L-histidine.</text>
        <dbReference type="EC" id="2.7.13.3"/>
    </reaction>
</comment>
<dbReference type="EMBL" id="FOJN01000010">
    <property type="protein sequence ID" value="SFA56125.1"/>
    <property type="molecule type" value="Genomic_DNA"/>
</dbReference>
<gene>
    <name evidence="11" type="ORF">SAMN05444374_11073</name>
</gene>
<keyword evidence="9" id="KW-0472">Membrane</keyword>
<dbReference type="SUPFAM" id="SSF55874">
    <property type="entry name" value="ATPase domain of HSP90 chaperone/DNA topoisomerase II/histidine kinase"/>
    <property type="match status" value="1"/>
</dbReference>
<evidence type="ECO:0000313" key="12">
    <source>
        <dbReference type="Proteomes" id="UP000182054"/>
    </source>
</evidence>
<keyword evidence="3" id="KW-0597">Phosphoprotein</keyword>
<dbReference type="Gene3D" id="3.30.565.10">
    <property type="entry name" value="Histidine kinase-like ATPase, C-terminal domain"/>
    <property type="match status" value="1"/>
</dbReference>
<reference evidence="11 12" key="1">
    <citation type="submission" date="2016-10" db="EMBL/GenBank/DDBJ databases">
        <authorList>
            <person name="de Groot N.N."/>
        </authorList>
    </citation>
    <scope>NUCLEOTIDE SEQUENCE [LARGE SCALE GENOMIC DNA]</scope>
    <source>
        <strain evidence="11 12">DSM 44908</strain>
    </source>
</reference>
<dbReference type="GO" id="GO:0000155">
    <property type="term" value="F:phosphorelay sensor kinase activity"/>
    <property type="evidence" value="ECO:0007669"/>
    <property type="project" value="InterPro"/>
</dbReference>
<dbReference type="GO" id="GO:0016020">
    <property type="term" value="C:membrane"/>
    <property type="evidence" value="ECO:0007669"/>
    <property type="project" value="InterPro"/>
</dbReference>
<accession>A0A1I0TWL3</accession>
<dbReference type="EC" id="2.7.13.3" evidence="2"/>
<keyword evidence="5" id="KW-0547">Nucleotide-binding</keyword>
<keyword evidence="9" id="KW-0812">Transmembrane</keyword>
<name>A0A1I0TWL3_9NOCA</name>
<dbReference type="InterPro" id="IPR003594">
    <property type="entry name" value="HATPase_dom"/>
</dbReference>
<feature type="transmembrane region" description="Helical" evidence="9">
    <location>
        <begin position="113"/>
        <end position="133"/>
    </location>
</feature>
<dbReference type="PANTHER" id="PTHR24421">
    <property type="entry name" value="NITRATE/NITRITE SENSOR PROTEIN NARX-RELATED"/>
    <property type="match status" value="1"/>
</dbReference>
<dbReference type="GO" id="GO:0046983">
    <property type="term" value="F:protein dimerization activity"/>
    <property type="evidence" value="ECO:0007669"/>
    <property type="project" value="InterPro"/>
</dbReference>
<dbReference type="InterPro" id="IPR055558">
    <property type="entry name" value="DUF7134"/>
</dbReference>
<proteinExistence type="predicted"/>
<feature type="transmembrane region" description="Helical" evidence="9">
    <location>
        <begin position="145"/>
        <end position="162"/>
    </location>
</feature>
<dbReference type="Proteomes" id="UP000182054">
    <property type="component" value="Unassembled WGS sequence"/>
</dbReference>
<feature type="transmembrane region" description="Helical" evidence="9">
    <location>
        <begin position="50"/>
        <end position="67"/>
    </location>
</feature>